<dbReference type="EMBL" id="VFIA01000057">
    <property type="protein sequence ID" value="MBC3794762.1"/>
    <property type="molecule type" value="Genomic_DNA"/>
</dbReference>
<keyword evidence="2" id="KW-1185">Reference proteome</keyword>
<proteinExistence type="predicted"/>
<comment type="caution">
    <text evidence="1">The sequence shown here is derived from an EMBL/GenBank/DDBJ whole genome shotgun (WGS) entry which is preliminary data.</text>
</comment>
<sequence>MKTFFQWLRSALAGPQHDGGPLAGVRYFYGSWQEVLTEAKRQNKLVFVDFHTIGFYPRKRIAQQAALDPSLARKFNAHFINYRVDAKAGEGLELAKRYRMQTSPVPTALFILWDGSLVYRASGYEGVKGLLAEADKALEAAAEPNQLSMLEQDYLGGKGDPTFLAAYLQERGRAGMPNQDALLTYLSLIPPSEWTTDETIHLIIGNLTTYQPGPVNALQQKLRQVSELPERACTSLRRQIGERIRELIRARMHQAIREQDERQLATVIADHEQLLRAERDDKLTQQEVDYVANGFRRRFYADTGNVDNYRPLAEAEAWRLMTISMDTIREKDKIELQRFRDRMKQVEERGDHPDYGEQAEAISTIESQDMAHRLNQLVSYYADHMTDADDLEQALIWSTRSLAFHSCPGYLHNQARLLIKLGRSGEADEVLQKVSSEQTPGVHHIRVILKRPEDYER</sequence>
<gene>
    <name evidence="1" type="ORF">FH603_5294</name>
</gene>
<dbReference type="RefSeq" id="WP_186741597.1">
    <property type="nucleotide sequence ID" value="NZ_VFIA01000057.1"/>
</dbReference>
<dbReference type="SUPFAM" id="SSF52833">
    <property type="entry name" value="Thioredoxin-like"/>
    <property type="match status" value="1"/>
</dbReference>
<reference evidence="1 2" key="1">
    <citation type="submission" date="2019-06" db="EMBL/GenBank/DDBJ databases">
        <title>Spirosoma utsteinense sp. nov. isolated from Antarctic ice-free soils.</title>
        <authorList>
            <person name="Tahon G."/>
        </authorList>
    </citation>
    <scope>NUCLEOTIDE SEQUENCE [LARGE SCALE GENOMIC DNA]</scope>
    <source>
        <strain evidence="1 2">LMG 31447</strain>
    </source>
</reference>
<dbReference type="Gene3D" id="3.40.30.10">
    <property type="entry name" value="Glutaredoxin"/>
    <property type="match status" value="1"/>
</dbReference>
<name>A0ABR6WE03_9BACT</name>
<evidence type="ECO:0008006" key="3">
    <source>
        <dbReference type="Google" id="ProtNLM"/>
    </source>
</evidence>
<dbReference type="InterPro" id="IPR036249">
    <property type="entry name" value="Thioredoxin-like_sf"/>
</dbReference>
<accession>A0ABR6WE03</accession>
<protein>
    <recommendedName>
        <fullName evidence="3">Thioredoxin domain-containing protein</fullName>
    </recommendedName>
</protein>
<dbReference type="Proteomes" id="UP000700732">
    <property type="component" value="Unassembled WGS sequence"/>
</dbReference>
<evidence type="ECO:0000313" key="1">
    <source>
        <dbReference type="EMBL" id="MBC3794762.1"/>
    </source>
</evidence>
<evidence type="ECO:0000313" key="2">
    <source>
        <dbReference type="Proteomes" id="UP000700732"/>
    </source>
</evidence>
<organism evidence="1 2">
    <name type="scientific">Spirosoma utsteinense</name>
    <dbReference type="NCBI Taxonomy" id="2585773"/>
    <lineage>
        <taxon>Bacteria</taxon>
        <taxon>Pseudomonadati</taxon>
        <taxon>Bacteroidota</taxon>
        <taxon>Cytophagia</taxon>
        <taxon>Cytophagales</taxon>
        <taxon>Cytophagaceae</taxon>
        <taxon>Spirosoma</taxon>
    </lineage>
</organism>